<dbReference type="eggNOG" id="COG1565">
    <property type="taxonomic scope" value="Bacteria"/>
</dbReference>
<dbReference type="InterPro" id="IPR003788">
    <property type="entry name" value="NDUFAF7"/>
</dbReference>
<evidence type="ECO:0000313" key="3">
    <source>
        <dbReference type="EMBL" id="ABW28769.1"/>
    </source>
</evidence>
<name>B0C5P8_ACAM1</name>
<dbReference type="GO" id="GO:0032259">
    <property type="term" value="P:methylation"/>
    <property type="evidence" value="ECO:0007669"/>
    <property type="project" value="UniProtKB-KW"/>
</dbReference>
<accession>B0C5P8</accession>
<gene>
    <name evidence="3" type="ordered locus">AM1_3782</name>
</gene>
<dbReference type="OrthoDB" id="9794208at2"/>
<dbReference type="SUPFAM" id="SSF53335">
    <property type="entry name" value="S-adenosyl-L-methionine-dependent methyltransferases"/>
    <property type="match status" value="1"/>
</dbReference>
<dbReference type="RefSeq" id="WP_012164144.1">
    <property type="nucleotide sequence ID" value="NC_009925.1"/>
</dbReference>
<dbReference type="PANTHER" id="PTHR12049">
    <property type="entry name" value="PROTEIN ARGININE METHYLTRANSFERASE NDUFAF7, MITOCHONDRIAL"/>
    <property type="match status" value="1"/>
</dbReference>
<dbReference type="InterPro" id="IPR029063">
    <property type="entry name" value="SAM-dependent_MTases_sf"/>
</dbReference>
<evidence type="ECO:0008006" key="5">
    <source>
        <dbReference type="Google" id="ProtNLM"/>
    </source>
</evidence>
<sequence>MTHPDSFNPILFQRIANRIHETPHQRITFAEFMELALYDPEQGYYATNQVQIGVAGDFFTSPHLCPDFGELLAEQFLDMWRVMGQPEPFTLVEMGAGQGLVAADVLKYLATRKQSAEASDDYAAFWTALRYLIVEKAEGLIAAQQRLLQPFQFSPDKVQWMGFEQLPKTGIVGCFFSNELVDALPVHQFVVQDGALQEVFVTVDAESRSFTEVISNPSTGRLAEYLVEQGIDIGAGYEDGYRSEINLAALDWLETVSQKLDRGYVLTIDYGYLAPQYYSPQRLQGTLQCFRRHGAHQDPYAYLGHQDITAHVNFTTLKKQGLALGLTSMGYTQQGLFLMALGLGDRLVANNNTSDISQLNEVIRRRETLQSLINPLGLGGFQVLIQGKGLNEKEQSQVLKGLQMP</sequence>
<dbReference type="HOGENOM" id="CLU_024840_1_1_3"/>
<reference evidence="3 4" key="1">
    <citation type="journal article" date="2008" name="Proc. Natl. Acad. Sci. U.S.A.">
        <title>Niche adaptation and genome expansion in the chlorophyll d-producing cyanobacterium Acaryochloris marina.</title>
        <authorList>
            <person name="Swingley W.D."/>
            <person name="Chen M."/>
            <person name="Cheung P.C."/>
            <person name="Conrad A.L."/>
            <person name="Dejesa L.C."/>
            <person name="Hao J."/>
            <person name="Honchak B.M."/>
            <person name="Karbach L.E."/>
            <person name="Kurdoglu A."/>
            <person name="Lahiri S."/>
            <person name="Mastrian S.D."/>
            <person name="Miyashita H."/>
            <person name="Page L."/>
            <person name="Ramakrishna P."/>
            <person name="Satoh S."/>
            <person name="Sattley W.M."/>
            <person name="Shimada Y."/>
            <person name="Taylor H.L."/>
            <person name="Tomo T."/>
            <person name="Tsuchiya T."/>
            <person name="Wang Z.T."/>
            <person name="Raymond J."/>
            <person name="Mimuro M."/>
            <person name="Blankenship R.E."/>
            <person name="Touchman J.W."/>
        </authorList>
    </citation>
    <scope>NUCLEOTIDE SEQUENCE [LARGE SCALE GENOMIC DNA]</scope>
    <source>
        <strain evidence="4">MBIC 11017</strain>
    </source>
</reference>
<dbReference type="PANTHER" id="PTHR12049:SF7">
    <property type="entry name" value="PROTEIN ARGININE METHYLTRANSFERASE NDUFAF7, MITOCHONDRIAL"/>
    <property type="match status" value="1"/>
</dbReference>
<dbReference type="Pfam" id="PF02636">
    <property type="entry name" value="Methyltransf_28"/>
    <property type="match status" value="1"/>
</dbReference>
<dbReference type="KEGG" id="amr:AM1_3782"/>
<dbReference type="Gene3D" id="3.40.50.12710">
    <property type="match status" value="1"/>
</dbReference>
<keyword evidence="1" id="KW-0489">Methyltransferase</keyword>
<keyword evidence="2" id="KW-0808">Transferase</keyword>
<keyword evidence="4" id="KW-1185">Reference proteome</keyword>
<dbReference type="EMBL" id="CP000828">
    <property type="protein sequence ID" value="ABW28769.1"/>
    <property type="molecule type" value="Genomic_DNA"/>
</dbReference>
<evidence type="ECO:0000256" key="2">
    <source>
        <dbReference type="ARBA" id="ARBA00022679"/>
    </source>
</evidence>
<evidence type="ECO:0000256" key="1">
    <source>
        <dbReference type="ARBA" id="ARBA00022603"/>
    </source>
</evidence>
<evidence type="ECO:0000313" key="4">
    <source>
        <dbReference type="Proteomes" id="UP000000268"/>
    </source>
</evidence>
<organism evidence="3 4">
    <name type="scientific">Acaryochloris marina (strain MBIC 11017)</name>
    <dbReference type="NCBI Taxonomy" id="329726"/>
    <lineage>
        <taxon>Bacteria</taxon>
        <taxon>Bacillati</taxon>
        <taxon>Cyanobacteriota</taxon>
        <taxon>Cyanophyceae</taxon>
        <taxon>Acaryochloridales</taxon>
        <taxon>Acaryochloridaceae</taxon>
        <taxon>Acaryochloris</taxon>
    </lineage>
</organism>
<proteinExistence type="predicted"/>
<protein>
    <recommendedName>
        <fullName evidence="5">Class I SAM-dependent methyltransferase</fullName>
    </recommendedName>
</protein>
<dbReference type="GO" id="GO:0035243">
    <property type="term" value="F:protein-arginine omega-N symmetric methyltransferase activity"/>
    <property type="evidence" value="ECO:0007669"/>
    <property type="project" value="TreeGrafter"/>
</dbReference>
<dbReference type="STRING" id="329726.AM1_3782"/>
<dbReference type="Proteomes" id="UP000000268">
    <property type="component" value="Chromosome"/>
</dbReference>
<dbReference type="InterPro" id="IPR038375">
    <property type="entry name" value="NDUFAF7_sf"/>
</dbReference>
<dbReference type="AlphaFoldDB" id="B0C5P8"/>